<keyword evidence="5" id="KW-1185">Reference proteome</keyword>
<keyword evidence="1" id="KW-0732">Signal</keyword>
<dbReference type="Proteomes" id="UP000092950">
    <property type="component" value="Chromosome"/>
</dbReference>
<feature type="signal peptide" evidence="1">
    <location>
        <begin position="1"/>
        <end position="26"/>
    </location>
</feature>
<organism evidence="3 4">
    <name type="scientific">Bordetella pseudohinzii</name>
    <dbReference type="NCBI Taxonomy" id="1331258"/>
    <lineage>
        <taxon>Bacteria</taxon>
        <taxon>Pseudomonadati</taxon>
        <taxon>Pseudomonadota</taxon>
        <taxon>Betaproteobacteria</taxon>
        <taxon>Burkholderiales</taxon>
        <taxon>Alcaligenaceae</taxon>
        <taxon>Bordetella</taxon>
    </lineage>
</organism>
<dbReference type="Gene3D" id="3.10.450.50">
    <property type="match status" value="1"/>
</dbReference>
<sequence length="208" mass="23243">MRFSVFAFLQRVLLACALAVSGAAAAQTPDPMGAPDQFVLNAANQTINVLKADRGVKSGDLSRINQVVDQHILPYVNFEKTTRLAAGRYWRQATDDQKKRLAEAFRGTLVRTYSGALIKVDNGTTIQLLPQRGDPNANDVVVRSLISQTNSQPVQVDYRLEKSPQGWRIYDLNVEGIWLIENYRNQFAQQINQSGIDGLIDALNRRNQ</sequence>
<accession>A0A0M7E739</accession>
<evidence type="ECO:0000313" key="2">
    <source>
        <dbReference type="EMBL" id="ANY14537.1"/>
    </source>
</evidence>
<dbReference type="KEGG" id="bpdz:BBN53_00710"/>
<reference evidence="2 5" key="2">
    <citation type="submission" date="2016-07" db="EMBL/GenBank/DDBJ databases">
        <title>Complete genome sequences of Bordetella pseudohinzii.</title>
        <authorList>
            <person name="Spilker T."/>
            <person name="Darrah R."/>
            <person name="LiPuma J.J."/>
        </authorList>
    </citation>
    <scope>NUCLEOTIDE SEQUENCE [LARGE SCALE GENOMIC DNA]</scope>
    <source>
        <strain evidence="2 5">HI4681</strain>
    </source>
</reference>
<dbReference type="AlphaFoldDB" id="A0A0J6CBB7"/>
<proteinExistence type="predicted"/>
<feature type="chain" id="PRO_5005269012" evidence="1">
    <location>
        <begin position="27"/>
        <end position="208"/>
    </location>
</feature>
<evidence type="ECO:0000313" key="3">
    <source>
        <dbReference type="EMBL" id="CUI63362.1"/>
    </source>
</evidence>
<dbReference type="PANTHER" id="PTHR36573:SF1">
    <property type="entry name" value="INTERMEMBRANE PHOSPHOLIPID TRANSPORT SYSTEM BINDING PROTEIN MLAC"/>
    <property type="match status" value="1"/>
</dbReference>
<gene>
    <name evidence="3" type="primary">mlaC</name>
    <name evidence="2" type="ORF">BBN53_00710</name>
    <name evidence="3" type="ORF">ERS370011_01509</name>
</gene>
<evidence type="ECO:0000313" key="4">
    <source>
        <dbReference type="Proteomes" id="UP000053096"/>
    </source>
</evidence>
<name>A0A0J6CBB7_9BORD</name>
<evidence type="ECO:0000313" key="5">
    <source>
        <dbReference type="Proteomes" id="UP000092950"/>
    </source>
</evidence>
<dbReference type="Gene3D" id="1.10.10.640">
    <property type="entry name" value="phospholipid-binding protein"/>
    <property type="match status" value="1"/>
</dbReference>
<dbReference type="Proteomes" id="UP000053096">
    <property type="component" value="Unassembled WGS sequence"/>
</dbReference>
<dbReference type="PIRSF" id="PIRSF004649">
    <property type="entry name" value="MlaC"/>
    <property type="match status" value="1"/>
</dbReference>
<dbReference type="PANTHER" id="PTHR36573">
    <property type="entry name" value="INTERMEMBRANE PHOSPHOLIPID TRANSPORT SYSTEM BINDING PROTEIN MLAC"/>
    <property type="match status" value="1"/>
</dbReference>
<dbReference type="EMBL" id="CP016440">
    <property type="protein sequence ID" value="ANY14537.1"/>
    <property type="molecule type" value="Genomic_DNA"/>
</dbReference>
<dbReference type="InterPro" id="IPR008869">
    <property type="entry name" value="MlaC/ttg2D"/>
</dbReference>
<reference evidence="3 4" key="1">
    <citation type="submission" date="2015-09" db="EMBL/GenBank/DDBJ databases">
        <authorList>
            <person name="Jackson K.R."/>
            <person name="Lunt B.L."/>
            <person name="Fisher J.N.B."/>
            <person name="Gardner A.V."/>
            <person name="Bailey M.E."/>
            <person name="Deus L.M."/>
            <person name="Earl A.S."/>
            <person name="Gibby P.D."/>
            <person name="Hartmann K.A."/>
            <person name="Liu J.E."/>
            <person name="Manci A.M."/>
            <person name="Nielsen D.A."/>
            <person name="Solomon M.B."/>
            <person name="Breakwell D.P."/>
            <person name="Burnett S.H."/>
            <person name="Grose J.H."/>
        </authorList>
    </citation>
    <scope>NUCLEOTIDE SEQUENCE [LARGE SCALE GENOMIC DNA]</scope>
    <source>
        <strain evidence="3 4">2789STDY5608636</strain>
    </source>
</reference>
<evidence type="ECO:0000256" key="1">
    <source>
        <dbReference type="SAM" id="SignalP"/>
    </source>
</evidence>
<accession>A0A0J6CBB7</accession>
<dbReference type="EMBL" id="CYTV01000003">
    <property type="protein sequence ID" value="CUI63362.1"/>
    <property type="molecule type" value="Genomic_DNA"/>
</dbReference>
<dbReference type="RefSeq" id="WP_043210514.1">
    <property type="nucleotide sequence ID" value="NZ_CAJGUP010000210.1"/>
</dbReference>
<dbReference type="OrthoDB" id="9798905at2"/>
<protein>
    <submittedName>
        <fullName evidence="2">ABC transporter</fullName>
    </submittedName>
    <submittedName>
        <fullName evidence="3">Probable phospholipid-binding protein mlaC</fullName>
    </submittedName>
</protein>
<dbReference type="Pfam" id="PF05494">
    <property type="entry name" value="MlaC"/>
    <property type="match status" value="1"/>
</dbReference>